<evidence type="ECO:0000313" key="1">
    <source>
        <dbReference type="EMBL" id="QCE04509.1"/>
    </source>
</evidence>
<evidence type="ECO:0000313" key="2">
    <source>
        <dbReference type="Proteomes" id="UP000501690"/>
    </source>
</evidence>
<dbReference type="EMBL" id="CP039352">
    <property type="protein sequence ID" value="QCE04509.1"/>
    <property type="molecule type" value="Genomic_DNA"/>
</dbReference>
<name>A0A4D6MWK4_VIGUN</name>
<accession>A0A4D6MWK4</accession>
<keyword evidence="2" id="KW-1185">Reference proteome</keyword>
<sequence length="112" mass="11940">MVFARKWCCCEIFKGGEVVAKATVVAFVNGAGMEVLLTVVSGENVMFLLDSHKDVGGDRRMVCRCVELPWLVREEEELAVAGDVTDDGRAAAAAAAMEKMAELCFHGGASAN</sequence>
<dbReference type="AlphaFoldDB" id="A0A4D6MWK4"/>
<dbReference type="Proteomes" id="UP000501690">
    <property type="component" value="Linkage Group LG8"/>
</dbReference>
<proteinExistence type="predicted"/>
<reference evidence="1 2" key="1">
    <citation type="submission" date="2019-04" db="EMBL/GenBank/DDBJ databases">
        <title>An improved genome assembly and genetic linkage map for asparagus bean, Vigna unguiculata ssp. sesquipedialis.</title>
        <authorList>
            <person name="Xia Q."/>
            <person name="Zhang R."/>
            <person name="Dong Y."/>
        </authorList>
    </citation>
    <scope>NUCLEOTIDE SEQUENCE [LARGE SCALE GENOMIC DNA]</scope>
    <source>
        <tissue evidence="1">Leaf</tissue>
    </source>
</reference>
<gene>
    <name evidence="1" type="ORF">DEO72_LG8g2545</name>
</gene>
<organism evidence="1 2">
    <name type="scientific">Vigna unguiculata</name>
    <name type="common">Cowpea</name>
    <dbReference type="NCBI Taxonomy" id="3917"/>
    <lineage>
        <taxon>Eukaryota</taxon>
        <taxon>Viridiplantae</taxon>
        <taxon>Streptophyta</taxon>
        <taxon>Embryophyta</taxon>
        <taxon>Tracheophyta</taxon>
        <taxon>Spermatophyta</taxon>
        <taxon>Magnoliopsida</taxon>
        <taxon>eudicotyledons</taxon>
        <taxon>Gunneridae</taxon>
        <taxon>Pentapetalae</taxon>
        <taxon>rosids</taxon>
        <taxon>fabids</taxon>
        <taxon>Fabales</taxon>
        <taxon>Fabaceae</taxon>
        <taxon>Papilionoideae</taxon>
        <taxon>50 kb inversion clade</taxon>
        <taxon>NPAAA clade</taxon>
        <taxon>indigoferoid/millettioid clade</taxon>
        <taxon>Phaseoleae</taxon>
        <taxon>Vigna</taxon>
    </lineage>
</organism>
<protein>
    <submittedName>
        <fullName evidence="1">Uncharacterized protein</fullName>
    </submittedName>
</protein>